<evidence type="ECO:0000256" key="2">
    <source>
        <dbReference type="ARBA" id="ARBA00006787"/>
    </source>
</evidence>
<comment type="similarity">
    <text evidence="2">Belongs to the carotenoid oxygenase family.</text>
</comment>
<protein>
    <recommendedName>
        <fullName evidence="8">Dioxygenase</fullName>
    </recommendedName>
</protein>
<evidence type="ECO:0000256" key="5">
    <source>
        <dbReference type="ARBA" id="ARBA00023004"/>
    </source>
</evidence>
<keyword evidence="4" id="KW-0560">Oxidoreductase</keyword>
<organism evidence="6 7">
    <name type="scientific">Prorocentrum cordatum</name>
    <dbReference type="NCBI Taxonomy" id="2364126"/>
    <lineage>
        <taxon>Eukaryota</taxon>
        <taxon>Sar</taxon>
        <taxon>Alveolata</taxon>
        <taxon>Dinophyceae</taxon>
        <taxon>Prorocentrales</taxon>
        <taxon>Prorocentraceae</taxon>
        <taxon>Prorocentrum</taxon>
    </lineage>
</organism>
<dbReference type="PANTHER" id="PTHR10543">
    <property type="entry name" value="BETA-CAROTENE DIOXYGENASE"/>
    <property type="match status" value="1"/>
</dbReference>
<evidence type="ECO:0000256" key="3">
    <source>
        <dbReference type="ARBA" id="ARBA00022723"/>
    </source>
</evidence>
<sequence length="563" mass="61586">MTIVAAACKGGLATTVAVTAIFVGVWKGPRNSISLELIDIIDGLLDWQQGSLTYNLEESVYFKGIFAPTQDEVNDGLGLQLELVEGSLPRDLDGLFLRIGPNLWAEPTKRHHVFDGDGMVHTVRIKNGSAFYHNAWMRTPRLAFEQERGQAYFGRIGELTGLTGILKAVLVHKRKVTLAGLDLDQAGLANVAMAMLPDGRLWALADGNPAFEFRVNADGVISTVGYNTTFKGRLSAHPKIDARSGEAFFHVSIVDGGEDGRTFLAFRRLDEHGRVQVTIPLNTSGPSFNHDPILSESYLIVLDTSVRFTPEKIAVGGGIFTFDSNYTSRVALIPRSARTAAEVRWFDLPQSIAWVHGLHAWEEDGGQTLKLWAPLGFESDAQEKGKVLDGCCDKWYMAEVRLDLRPGGEAARITVVDPEGLHNGEFTRLRDDLAGAGPARFGYTAAQMENSTADFGFNGFTKWDMEGSKVSGEFRVPDGWLSGEPVFIPSSSPSGDPSDDGFIGNFLYGPHPDSTDFAIWDARIFSGKPVARLRVPKRVPVGFHGAWLTAGQLSSHLARHDER</sequence>
<evidence type="ECO:0000256" key="4">
    <source>
        <dbReference type="ARBA" id="ARBA00023002"/>
    </source>
</evidence>
<evidence type="ECO:0000256" key="1">
    <source>
        <dbReference type="ARBA" id="ARBA00001954"/>
    </source>
</evidence>
<proteinExistence type="inferred from homology"/>
<evidence type="ECO:0000313" key="7">
    <source>
        <dbReference type="Proteomes" id="UP001189429"/>
    </source>
</evidence>
<reference evidence="6" key="1">
    <citation type="submission" date="2023-10" db="EMBL/GenBank/DDBJ databases">
        <authorList>
            <person name="Chen Y."/>
            <person name="Shah S."/>
            <person name="Dougan E. K."/>
            <person name="Thang M."/>
            <person name="Chan C."/>
        </authorList>
    </citation>
    <scope>NUCLEOTIDE SEQUENCE [LARGE SCALE GENOMIC DNA]</scope>
</reference>
<comment type="cofactor">
    <cofactor evidence="1">
        <name>Fe(2+)</name>
        <dbReference type="ChEBI" id="CHEBI:29033"/>
    </cofactor>
</comment>
<keyword evidence="7" id="KW-1185">Reference proteome</keyword>
<dbReference type="Proteomes" id="UP001189429">
    <property type="component" value="Unassembled WGS sequence"/>
</dbReference>
<keyword evidence="3" id="KW-0479">Metal-binding</keyword>
<dbReference type="PANTHER" id="PTHR10543:SF89">
    <property type="entry name" value="CAROTENOID 9,10(9',10')-CLEAVAGE DIOXYGENASE 1"/>
    <property type="match status" value="1"/>
</dbReference>
<accession>A0ABN9UTS3</accession>
<gene>
    <name evidence="6" type="ORF">PCOR1329_LOCUS51432</name>
</gene>
<dbReference type="InterPro" id="IPR004294">
    <property type="entry name" value="Carotenoid_Oase"/>
</dbReference>
<evidence type="ECO:0000313" key="6">
    <source>
        <dbReference type="EMBL" id="CAK0863236.1"/>
    </source>
</evidence>
<keyword evidence="5" id="KW-0408">Iron</keyword>
<name>A0ABN9UTS3_9DINO</name>
<comment type="caution">
    <text evidence="6">The sequence shown here is derived from an EMBL/GenBank/DDBJ whole genome shotgun (WGS) entry which is preliminary data.</text>
</comment>
<evidence type="ECO:0008006" key="8">
    <source>
        <dbReference type="Google" id="ProtNLM"/>
    </source>
</evidence>
<dbReference type="EMBL" id="CAUYUJ010016238">
    <property type="protein sequence ID" value="CAK0863236.1"/>
    <property type="molecule type" value="Genomic_DNA"/>
</dbReference>
<dbReference type="Pfam" id="PF03055">
    <property type="entry name" value="RPE65"/>
    <property type="match status" value="1"/>
</dbReference>